<dbReference type="EMBL" id="BGPR01000508">
    <property type="protein sequence ID" value="GBM24013.1"/>
    <property type="molecule type" value="Genomic_DNA"/>
</dbReference>
<feature type="non-terminal residue" evidence="1">
    <location>
        <position position="59"/>
    </location>
</feature>
<reference evidence="1 2" key="1">
    <citation type="journal article" date="2019" name="Sci. Rep.">
        <title>Orb-weaving spider Araneus ventricosus genome elucidates the spidroin gene catalogue.</title>
        <authorList>
            <person name="Kono N."/>
            <person name="Nakamura H."/>
            <person name="Ohtoshi R."/>
            <person name="Moran D.A.P."/>
            <person name="Shinohara A."/>
            <person name="Yoshida Y."/>
            <person name="Fujiwara M."/>
            <person name="Mori M."/>
            <person name="Tomita M."/>
            <person name="Arakawa K."/>
        </authorList>
    </citation>
    <scope>NUCLEOTIDE SEQUENCE [LARGE SCALE GENOMIC DNA]</scope>
</reference>
<sequence>MFVEAFVPFVNQSIETGKEEMRVQVEEQRNDDFLHFGIGSEMATYQVPPHENHLVRDTS</sequence>
<accession>A0A4Y2E4B0</accession>
<gene>
    <name evidence="1" type="ORF">AVEN_274423_1</name>
</gene>
<dbReference type="Proteomes" id="UP000499080">
    <property type="component" value="Unassembled WGS sequence"/>
</dbReference>
<proteinExistence type="predicted"/>
<comment type="caution">
    <text evidence="1">The sequence shown here is derived from an EMBL/GenBank/DDBJ whole genome shotgun (WGS) entry which is preliminary data.</text>
</comment>
<organism evidence="1 2">
    <name type="scientific">Araneus ventricosus</name>
    <name type="common">Orbweaver spider</name>
    <name type="synonym">Epeira ventricosa</name>
    <dbReference type="NCBI Taxonomy" id="182803"/>
    <lineage>
        <taxon>Eukaryota</taxon>
        <taxon>Metazoa</taxon>
        <taxon>Ecdysozoa</taxon>
        <taxon>Arthropoda</taxon>
        <taxon>Chelicerata</taxon>
        <taxon>Arachnida</taxon>
        <taxon>Araneae</taxon>
        <taxon>Araneomorphae</taxon>
        <taxon>Entelegynae</taxon>
        <taxon>Araneoidea</taxon>
        <taxon>Araneidae</taxon>
        <taxon>Araneus</taxon>
    </lineage>
</organism>
<keyword evidence="2" id="KW-1185">Reference proteome</keyword>
<evidence type="ECO:0000313" key="1">
    <source>
        <dbReference type="EMBL" id="GBM24013.1"/>
    </source>
</evidence>
<protein>
    <submittedName>
        <fullName evidence="1">Uncharacterized protein</fullName>
    </submittedName>
</protein>
<name>A0A4Y2E4B0_ARAVE</name>
<evidence type="ECO:0000313" key="2">
    <source>
        <dbReference type="Proteomes" id="UP000499080"/>
    </source>
</evidence>
<dbReference type="AlphaFoldDB" id="A0A4Y2E4B0"/>